<keyword evidence="1" id="KW-0802">TPR repeat</keyword>
<dbReference type="EMBL" id="RQVR01000008">
    <property type="protein sequence ID" value="RRJ91399.1"/>
    <property type="molecule type" value="Genomic_DNA"/>
</dbReference>
<dbReference type="OrthoDB" id="672063at2"/>
<dbReference type="SUPFAM" id="SSF48452">
    <property type="entry name" value="TPR-like"/>
    <property type="match status" value="1"/>
</dbReference>
<evidence type="ECO:0000256" key="2">
    <source>
        <dbReference type="SAM" id="SignalP"/>
    </source>
</evidence>
<proteinExistence type="predicted"/>
<keyword evidence="4" id="KW-1185">Reference proteome</keyword>
<evidence type="ECO:0000256" key="1">
    <source>
        <dbReference type="PROSITE-ProRule" id="PRU00339"/>
    </source>
</evidence>
<comment type="caution">
    <text evidence="3">The sequence shown here is derived from an EMBL/GenBank/DDBJ whole genome shotgun (WGS) entry which is preliminary data.</text>
</comment>
<gene>
    <name evidence="3" type="ORF">EG849_08370</name>
</gene>
<keyword evidence="2" id="KW-0732">Signal</keyword>
<organism evidence="3 4">
    <name type="scientific">Flavobacterium macacae</name>
    <dbReference type="NCBI Taxonomy" id="2488993"/>
    <lineage>
        <taxon>Bacteria</taxon>
        <taxon>Pseudomonadati</taxon>
        <taxon>Bacteroidota</taxon>
        <taxon>Flavobacteriia</taxon>
        <taxon>Flavobacteriales</taxon>
        <taxon>Flavobacteriaceae</taxon>
        <taxon>Flavobacterium</taxon>
    </lineage>
</organism>
<dbReference type="InterPro" id="IPR019734">
    <property type="entry name" value="TPR_rpt"/>
</dbReference>
<feature type="signal peptide" evidence="2">
    <location>
        <begin position="1"/>
        <end position="18"/>
    </location>
</feature>
<evidence type="ECO:0000313" key="3">
    <source>
        <dbReference type="EMBL" id="RRJ91399.1"/>
    </source>
</evidence>
<dbReference type="RefSeq" id="WP_125012633.1">
    <property type="nucleotide sequence ID" value="NZ_RQVR01000008.1"/>
</dbReference>
<reference evidence="3 4" key="1">
    <citation type="submission" date="2018-11" db="EMBL/GenBank/DDBJ databases">
        <title>Flavobacterium sp. nov., YIM 102600 draft genome.</title>
        <authorList>
            <person name="Li G."/>
            <person name="Jiang Y."/>
        </authorList>
    </citation>
    <scope>NUCLEOTIDE SEQUENCE [LARGE SCALE GENOMIC DNA]</scope>
    <source>
        <strain evidence="3 4">YIM 102600</strain>
    </source>
</reference>
<evidence type="ECO:0000313" key="4">
    <source>
        <dbReference type="Proteomes" id="UP000271937"/>
    </source>
</evidence>
<dbReference type="PROSITE" id="PS50005">
    <property type="entry name" value="TPR"/>
    <property type="match status" value="1"/>
</dbReference>
<dbReference type="Proteomes" id="UP000271937">
    <property type="component" value="Unassembled WGS sequence"/>
</dbReference>
<dbReference type="Gene3D" id="1.25.40.10">
    <property type="entry name" value="Tetratricopeptide repeat domain"/>
    <property type="match status" value="1"/>
</dbReference>
<name>A0A3P3WCM7_9FLAO</name>
<protein>
    <submittedName>
        <fullName evidence="3">Uncharacterized protein</fullName>
    </submittedName>
</protein>
<dbReference type="AlphaFoldDB" id="A0A3P3WCM7"/>
<feature type="repeat" description="TPR" evidence="1">
    <location>
        <begin position="162"/>
        <end position="195"/>
    </location>
</feature>
<dbReference type="InterPro" id="IPR011990">
    <property type="entry name" value="TPR-like_helical_dom_sf"/>
</dbReference>
<sequence length="281" mass="32724">MKTILTSFFCFLNFVIFAQENILEFDKMFYESEDHWVAFPPKEGENKYMYGFIYLDNTAGYTFHFGGNFSVDAKGKFTSEEKRAATRMIRRLEPNTMKMAIIPDAKLKELELPKVPDWLEIYKSDETAETLTRKGYHLNHIGASKNAVPVLLKAYKMSPHEKGLEFELSYAYNAIGEFQKAVEVLEKALKNNANDPMFYRELGYSFINLEKPLEAEKIYKIGISILKDDSQKAEMAYNMAVVYYQSKEKSKFEVWAKQVKKFAKPESQYAKNIILREDELK</sequence>
<accession>A0A3P3WCM7</accession>
<feature type="chain" id="PRO_5018003662" evidence="2">
    <location>
        <begin position="19"/>
        <end position="281"/>
    </location>
</feature>